<dbReference type="Proteomes" id="UP000694287">
    <property type="component" value="Unassembled WGS sequence"/>
</dbReference>
<organism evidence="1 2">
    <name type="scientific">Pseudonocardia abyssalis</name>
    <dbReference type="NCBI Taxonomy" id="2792008"/>
    <lineage>
        <taxon>Bacteria</taxon>
        <taxon>Bacillati</taxon>
        <taxon>Actinomycetota</taxon>
        <taxon>Actinomycetes</taxon>
        <taxon>Pseudonocardiales</taxon>
        <taxon>Pseudonocardiaceae</taxon>
        <taxon>Pseudonocardia</taxon>
    </lineage>
</organism>
<name>A0ABS6UNJ8_9PSEU</name>
<comment type="caution">
    <text evidence="1">The sequence shown here is derived from an EMBL/GenBank/DDBJ whole genome shotgun (WGS) entry which is preliminary data.</text>
</comment>
<evidence type="ECO:0000313" key="1">
    <source>
        <dbReference type="EMBL" id="MBW0133820.1"/>
    </source>
</evidence>
<keyword evidence="2" id="KW-1185">Reference proteome</keyword>
<sequence length="136" mass="14150">MGVEVGPHELAETVARYGFAYLLTVGGGDRAHVVAVTPTVGDGLLAVPRPGRRTTRNLAASPVVTLVWPPADPAGYTLIVDGDGEQRADVVVVRPSRAVLHRAARPAESPGAGCASDCVEIPVPAVPDRRCAQPDR</sequence>
<evidence type="ECO:0000313" key="2">
    <source>
        <dbReference type="Proteomes" id="UP000694287"/>
    </source>
</evidence>
<evidence type="ECO:0008006" key="3">
    <source>
        <dbReference type="Google" id="ProtNLM"/>
    </source>
</evidence>
<dbReference type="EMBL" id="JADQDK010000001">
    <property type="protein sequence ID" value="MBW0133820.1"/>
    <property type="molecule type" value="Genomic_DNA"/>
</dbReference>
<reference evidence="1 2" key="1">
    <citation type="submission" date="2020-11" db="EMBL/GenBank/DDBJ databases">
        <title>Pseudonocardia abyssalis sp. nov. and Pseudonocardia oceani sp. nov., description and phylogenomic analysis of two novel actinomycetes isolated from the deep Southern Ocean.</title>
        <authorList>
            <person name="Parra J."/>
        </authorList>
    </citation>
    <scope>NUCLEOTIDE SEQUENCE [LARGE SCALE GENOMIC DNA]</scope>
    <source>
        <strain evidence="1 2">KRD-168</strain>
    </source>
</reference>
<protein>
    <recommendedName>
        <fullName evidence="3">Pyridoxamine 5'-phosphate oxidase putative domain-containing protein</fullName>
    </recommendedName>
</protein>
<gene>
    <name evidence="1" type="ORF">I4I81_06085</name>
</gene>
<accession>A0ABS6UNJ8</accession>
<dbReference type="RefSeq" id="WP_218605160.1">
    <property type="nucleotide sequence ID" value="NZ_JADQDJ010000309.1"/>
</dbReference>
<proteinExistence type="predicted"/>